<reference evidence="7" key="1">
    <citation type="submission" date="2015-10" db="EMBL/GenBank/DDBJ databases">
        <authorList>
            <person name="Gilbert D.G."/>
        </authorList>
    </citation>
    <scope>NUCLEOTIDE SEQUENCE</scope>
</reference>
<feature type="domain" description="FAD dependent oxidoreductase" evidence="6">
    <location>
        <begin position="9"/>
        <end position="355"/>
    </location>
</feature>
<dbReference type="NCBIfam" id="NF008899">
    <property type="entry name" value="PRK12266.1"/>
    <property type="match status" value="1"/>
</dbReference>
<proteinExistence type="inferred from homology"/>
<comment type="similarity">
    <text evidence="2">Belongs to the FAD-dependent glycerol-3-phosphate dehydrogenase family.</text>
</comment>
<dbReference type="GO" id="GO:0004368">
    <property type="term" value="F:glycerol-3-phosphate dehydrogenase (quinone) activity"/>
    <property type="evidence" value="ECO:0007669"/>
    <property type="project" value="UniProtKB-EC"/>
</dbReference>
<keyword evidence="5 7" id="KW-0560">Oxidoreductase</keyword>
<organism evidence="7">
    <name type="scientific">hydrothermal vent metagenome</name>
    <dbReference type="NCBI Taxonomy" id="652676"/>
    <lineage>
        <taxon>unclassified sequences</taxon>
        <taxon>metagenomes</taxon>
        <taxon>ecological metagenomes</taxon>
    </lineage>
</organism>
<dbReference type="InterPro" id="IPR036188">
    <property type="entry name" value="FAD/NAD-bd_sf"/>
</dbReference>
<dbReference type="InterPro" id="IPR000447">
    <property type="entry name" value="G3P_DH_FAD-dep"/>
</dbReference>
<evidence type="ECO:0000313" key="7">
    <source>
        <dbReference type="EMBL" id="CUS44544.1"/>
    </source>
</evidence>
<dbReference type="Gene3D" id="3.30.9.10">
    <property type="entry name" value="D-Amino Acid Oxidase, subunit A, domain 2"/>
    <property type="match status" value="1"/>
</dbReference>
<dbReference type="Pfam" id="PF01266">
    <property type="entry name" value="DAO"/>
    <property type="match status" value="1"/>
</dbReference>
<dbReference type="GO" id="GO:0046168">
    <property type="term" value="P:glycerol-3-phosphate catabolic process"/>
    <property type="evidence" value="ECO:0007669"/>
    <property type="project" value="TreeGrafter"/>
</dbReference>
<evidence type="ECO:0000256" key="1">
    <source>
        <dbReference type="ARBA" id="ARBA00001974"/>
    </source>
</evidence>
<gene>
    <name evidence="7" type="ORF">MGWOODY_Smn538</name>
</gene>
<evidence type="ECO:0000259" key="6">
    <source>
        <dbReference type="Pfam" id="PF01266"/>
    </source>
</evidence>
<dbReference type="PRINTS" id="PR01001">
    <property type="entry name" value="FADG3PDH"/>
</dbReference>
<evidence type="ECO:0000256" key="4">
    <source>
        <dbReference type="ARBA" id="ARBA00022827"/>
    </source>
</evidence>
<dbReference type="NCBIfam" id="NF009906">
    <property type="entry name" value="PRK13369.1"/>
    <property type="match status" value="1"/>
</dbReference>
<dbReference type="SUPFAM" id="SSF51905">
    <property type="entry name" value="FAD/NAD(P)-binding domain"/>
    <property type="match status" value="1"/>
</dbReference>
<protein>
    <submittedName>
        <fullName evidence="7">Aerobic glycerol-3-phosphate dehydrogenase</fullName>
        <ecNumber evidence="7">1.1.5.3</ecNumber>
    </submittedName>
</protein>
<evidence type="ECO:0000256" key="5">
    <source>
        <dbReference type="ARBA" id="ARBA00023002"/>
    </source>
</evidence>
<keyword evidence="3" id="KW-0285">Flavoprotein</keyword>
<comment type="cofactor">
    <cofactor evidence="1">
        <name>FAD</name>
        <dbReference type="ChEBI" id="CHEBI:57692"/>
    </cofactor>
</comment>
<dbReference type="Gene3D" id="3.50.50.60">
    <property type="entry name" value="FAD/NAD(P)-binding domain"/>
    <property type="match status" value="1"/>
</dbReference>
<dbReference type="Gene3D" id="1.10.8.870">
    <property type="entry name" value="Alpha-glycerophosphate oxidase, cap domain"/>
    <property type="match status" value="1"/>
</dbReference>
<dbReference type="PANTHER" id="PTHR11985:SF15">
    <property type="entry name" value="GLYCEROL-3-PHOSPHATE DEHYDROGENASE, MITOCHONDRIAL"/>
    <property type="match status" value="1"/>
</dbReference>
<evidence type="ECO:0000256" key="2">
    <source>
        <dbReference type="ARBA" id="ARBA00007330"/>
    </source>
</evidence>
<evidence type="ECO:0000256" key="3">
    <source>
        <dbReference type="ARBA" id="ARBA00022630"/>
    </source>
</evidence>
<name>A0A160TLE1_9ZZZZ</name>
<dbReference type="PANTHER" id="PTHR11985">
    <property type="entry name" value="GLYCEROL-3-PHOSPHATE DEHYDROGENASE"/>
    <property type="match status" value="1"/>
</dbReference>
<dbReference type="EMBL" id="CZQE01000159">
    <property type="protein sequence ID" value="CUS44544.1"/>
    <property type="molecule type" value="Genomic_DNA"/>
</dbReference>
<dbReference type="AlphaFoldDB" id="A0A160TLE1"/>
<dbReference type="InterPro" id="IPR038299">
    <property type="entry name" value="DAO_C_sf"/>
</dbReference>
<keyword evidence="4" id="KW-0274">FAD</keyword>
<dbReference type="InterPro" id="IPR006076">
    <property type="entry name" value="FAD-dep_OxRdtase"/>
</dbReference>
<dbReference type="EC" id="1.1.5.3" evidence="7"/>
<accession>A0A160TLE1</accession>
<sequence>MVRDTTAHDLLIIGGGINGCAIAREASLLGLKVLLVERDDLAGHTSSASTKLIHGGLRYLEYYEFKLVAEALRERERLIHAAPHIIRPLLFVLPQENSVRPWWMIRLGLYLYDMLGGKMSLPRSRGLRASDRAYSAPLKGGSRGFVYSDAFVDDARLTVLNAVEAASNGAEIAVGVALESARREGDVWHASLSDGRQVSARAIVNAAGPWVHQMLDSLGVTAKSGVRLVKGSHIVVPKLYDGDHAYILQLPDRRIVFAIPYQGAFTEIGTTDIPVDRPEDAKISADEIAYLCKAANSHFAKQITPADVTSSWSGVRPLYDDGASEAKAVTRDYVLELDTSGPALLSVFGGKITTARHLAEEALGRLAAPLGLTAHPVTRARVFPGGAIPDFALFLAQVRQTWPFLGEERSRRMAHAYGTMLAEMLADVKDAAGMGADLGGGLTEIEARWMKSREWARTPEDALIRRSKIGLHLTDAERSAFADRWAELN</sequence>